<dbReference type="RefSeq" id="WP_002706631.1">
    <property type="nucleotide sequence ID" value="NZ_AGRW01000055.1"/>
</dbReference>
<accession>H7EPP8</accession>
<sequence>MKFRRKETVEAVQWTGKNQAEVKAFAGQFAMFDFADVTGDGALDPVLKVKSREKISAANAGDYIVRGPKGDFFIEKKADFERDWEQA</sequence>
<comment type="caution">
    <text evidence="1">The sequence shown here is derived from an EMBL/GenBank/DDBJ whole genome shotgun (WGS) entry which is preliminary data.</text>
</comment>
<name>H7EPP8_9SPIR</name>
<dbReference type="PATRIC" id="fig|907348.3.peg.2963"/>
<proteinExistence type="predicted"/>
<dbReference type="Proteomes" id="UP000003571">
    <property type="component" value="Unassembled WGS sequence"/>
</dbReference>
<evidence type="ECO:0000313" key="2">
    <source>
        <dbReference type="Proteomes" id="UP000003571"/>
    </source>
</evidence>
<organism evidence="1 2">
    <name type="scientific">Treponema saccharophilum DSM 2985</name>
    <dbReference type="NCBI Taxonomy" id="907348"/>
    <lineage>
        <taxon>Bacteria</taxon>
        <taxon>Pseudomonadati</taxon>
        <taxon>Spirochaetota</taxon>
        <taxon>Spirochaetia</taxon>
        <taxon>Spirochaetales</taxon>
        <taxon>Treponemataceae</taxon>
        <taxon>Treponema</taxon>
    </lineage>
</organism>
<dbReference type="OrthoDB" id="121684at2"/>
<protein>
    <submittedName>
        <fullName evidence="1">Uncharacterized protein</fullName>
    </submittedName>
</protein>
<dbReference type="AlphaFoldDB" id="H7EPP8"/>
<dbReference type="EMBL" id="AGRW01000055">
    <property type="protein sequence ID" value="EIC00449.1"/>
    <property type="molecule type" value="Genomic_DNA"/>
</dbReference>
<gene>
    <name evidence="1" type="ORF">TresaDRAFT_0543</name>
</gene>
<reference evidence="1 2" key="1">
    <citation type="submission" date="2011-09" db="EMBL/GenBank/DDBJ databases">
        <title>The draft genome of Treponema saccharophilum DSM 2985.</title>
        <authorList>
            <consortium name="US DOE Joint Genome Institute (JGI-PGF)"/>
            <person name="Lucas S."/>
            <person name="Copeland A."/>
            <person name="Lapidus A."/>
            <person name="Glavina del Rio T."/>
            <person name="Dalin E."/>
            <person name="Tice H."/>
            <person name="Bruce D."/>
            <person name="Goodwin L."/>
            <person name="Pitluck S."/>
            <person name="Peters L."/>
            <person name="Kyrpides N."/>
            <person name="Mavromatis K."/>
            <person name="Ivanova N."/>
            <person name="Markowitz V."/>
            <person name="Cheng J.-F."/>
            <person name="Hugenholtz P."/>
            <person name="Woyke T."/>
            <person name="Wu D."/>
            <person name="Gronow S."/>
            <person name="Wellnitz S."/>
            <person name="Brambilla E."/>
            <person name="Klenk H.-P."/>
            <person name="Eisen J.A."/>
        </authorList>
    </citation>
    <scope>NUCLEOTIDE SEQUENCE [LARGE SCALE GENOMIC DNA]</scope>
    <source>
        <strain evidence="1 2">DSM 2985</strain>
    </source>
</reference>
<evidence type="ECO:0000313" key="1">
    <source>
        <dbReference type="EMBL" id="EIC00449.1"/>
    </source>
</evidence>
<keyword evidence="2" id="KW-1185">Reference proteome</keyword>